<name>A0ABY9VDR1_9BACI</name>
<accession>A0ABY9VDR1</accession>
<keyword evidence="4" id="KW-1185">Reference proteome</keyword>
<keyword evidence="2" id="KW-0812">Transmembrane</keyword>
<proteinExistence type="predicted"/>
<evidence type="ECO:0000256" key="1">
    <source>
        <dbReference type="SAM" id="MobiDB-lite"/>
    </source>
</evidence>
<evidence type="ECO:0000313" key="3">
    <source>
        <dbReference type="EMBL" id="WNF22048.1"/>
    </source>
</evidence>
<protein>
    <submittedName>
        <fullName evidence="3">Uncharacterized protein</fullName>
    </submittedName>
</protein>
<gene>
    <name evidence="3" type="ORF">RH061_17935</name>
</gene>
<organism evidence="3 4">
    <name type="scientific">Mesobacillus jeotgali</name>
    <dbReference type="NCBI Taxonomy" id="129985"/>
    <lineage>
        <taxon>Bacteria</taxon>
        <taxon>Bacillati</taxon>
        <taxon>Bacillota</taxon>
        <taxon>Bacilli</taxon>
        <taxon>Bacillales</taxon>
        <taxon>Bacillaceae</taxon>
        <taxon>Mesobacillus</taxon>
    </lineage>
</organism>
<dbReference type="RefSeq" id="WP_031539237.1">
    <property type="nucleotide sequence ID" value="NZ_CP134494.1"/>
</dbReference>
<feature type="region of interest" description="Disordered" evidence="1">
    <location>
        <begin position="1"/>
        <end position="25"/>
    </location>
</feature>
<feature type="transmembrane region" description="Helical" evidence="2">
    <location>
        <begin position="30"/>
        <end position="47"/>
    </location>
</feature>
<dbReference type="EMBL" id="CP134494">
    <property type="protein sequence ID" value="WNF22048.1"/>
    <property type="molecule type" value="Genomic_DNA"/>
</dbReference>
<evidence type="ECO:0000256" key="2">
    <source>
        <dbReference type="SAM" id="Phobius"/>
    </source>
</evidence>
<sequence length="72" mass="8546">MKQDYNTKKIQSNYRKQQQDNDSKKNTKEIIFTALILILILLLFLLLDYDPDPNKDVIIKEVDISEVEFNDN</sequence>
<keyword evidence="2" id="KW-0472">Membrane</keyword>
<keyword evidence="2" id="KW-1133">Transmembrane helix</keyword>
<reference evidence="3 4" key="1">
    <citation type="submission" date="2023-09" db="EMBL/GenBank/DDBJ databases">
        <title>Microbial mechanism of fulvic acid promoting antimony reduction mineralization in rice fields.</title>
        <authorList>
            <person name="Chen G."/>
            <person name="Lan J."/>
        </authorList>
    </citation>
    <scope>NUCLEOTIDE SEQUENCE [LARGE SCALE GENOMIC DNA]</scope>
    <source>
        <strain evidence="3 4">PS1</strain>
    </source>
</reference>
<evidence type="ECO:0000313" key="4">
    <source>
        <dbReference type="Proteomes" id="UP001303324"/>
    </source>
</evidence>
<dbReference type="Proteomes" id="UP001303324">
    <property type="component" value="Chromosome"/>
</dbReference>